<dbReference type="HOGENOM" id="CLU_1218128_0_0_0"/>
<dbReference type="OrthoDB" id="948488at2"/>
<dbReference type="AlphaFoldDB" id="D5ELI0"/>
<gene>
    <name evidence="1" type="ordered locus">Caka_2098</name>
</gene>
<dbReference type="InterPro" id="IPR019619">
    <property type="entry name" value="DUF2490"/>
</dbReference>
<keyword evidence="2" id="KW-1185">Reference proteome</keyword>
<proteinExistence type="predicted"/>
<protein>
    <recommendedName>
        <fullName evidence="3">DUF2490 domain-containing protein</fullName>
    </recommendedName>
</protein>
<reference evidence="1 2" key="1">
    <citation type="journal article" date="2010" name="Stand. Genomic Sci.">
        <title>Complete genome sequence of Coraliomargarita akajimensis type strain (04OKA010-24).</title>
        <authorList>
            <person name="Mavromatis K."/>
            <person name="Abt B."/>
            <person name="Brambilla E."/>
            <person name="Lapidus A."/>
            <person name="Copeland A."/>
            <person name="Deshpande S."/>
            <person name="Nolan M."/>
            <person name="Lucas S."/>
            <person name="Tice H."/>
            <person name="Cheng J.F."/>
            <person name="Han C."/>
            <person name="Detter J.C."/>
            <person name="Woyke T."/>
            <person name="Goodwin L."/>
            <person name="Pitluck S."/>
            <person name="Held B."/>
            <person name="Brettin T."/>
            <person name="Tapia R."/>
            <person name="Ivanova N."/>
            <person name="Mikhailova N."/>
            <person name="Pati A."/>
            <person name="Liolios K."/>
            <person name="Chen A."/>
            <person name="Palaniappan K."/>
            <person name="Land M."/>
            <person name="Hauser L."/>
            <person name="Chang Y.J."/>
            <person name="Jeffries C.D."/>
            <person name="Rohde M."/>
            <person name="Goker M."/>
            <person name="Bristow J."/>
            <person name="Eisen J.A."/>
            <person name="Markowitz V."/>
            <person name="Hugenholtz P."/>
            <person name="Klenk H.P."/>
            <person name="Kyrpides N.C."/>
        </authorList>
    </citation>
    <scope>NUCLEOTIDE SEQUENCE [LARGE SCALE GENOMIC DNA]</scope>
    <source>
        <strain evidence="2">DSM 45221 / IAM 15411 / JCM 23193 / KCTC 12865</strain>
    </source>
</reference>
<dbReference type="RefSeq" id="WP_013043838.1">
    <property type="nucleotide sequence ID" value="NC_014008.1"/>
</dbReference>
<evidence type="ECO:0008006" key="3">
    <source>
        <dbReference type="Google" id="ProtNLM"/>
    </source>
</evidence>
<dbReference type="Pfam" id="PF10677">
    <property type="entry name" value="DUF2490"/>
    <property type="match status" value="1"/>
</dbReference>
<dbReference type="KEGG" id="caa:Caka_2098"/>
<dbReference type="EMBL" id="CP001998">
    <property type="protein sequence ID" value="ADE55116.1"/>
    <property type="molecule type" value="Genomic_DNA"/>
</dbReference>
<dbReference type="STRING" id="583355.Caka_2098"/>
<evidence type="ECO:0000313" key="1">
    <source>
        <dbReference type="EMBL" id="ADE55116.1"/>
    </source>
</evidence>
<organism evidence="1 2">
    <name type="scientific">Coraliomargarita akajimensis (strain DSM 45221 / IAM 15411 / JCM 23193 / KCTC 12865 / 04OKA010-24)</name>
    <dbReference type="NCBI Taxonomy" id="583355"/>
    <lineage>
        <taxon>Bacteria</taxon>
        <taxon>Pseudomonadati</taxon>
        <taxon>Verrucomicrobiota</taxon>
        <taxon>Opitutia</taxon>
        <taxon>Puniceicoccales</taxon>
        <taxon>Coraliomargaritaceae</taxon>
        <taxon>Coraliomargarita</taxon>
    </lineage>
</organism>
<name>D5ELI0_CORAD</name>
<dbReference type="Proteomes" id="UP000000925">
    <property type="component" value="Chromosome"/>
</dbReference>
<accession>D5ELI0</accession>
<sequence length="227" mass="27077">MFRLRYTLPLIFLIVLLPSWMMAEHDGDMRYWQTLALNYYETDSWRFKVHAQTRLYDDANFLGAYLVFPSVEYKAHKNLDLAATYLYEGIRRSASDDYTMLHIFWLHTNWQWNLSDHLSFSMRNVLGWRTFESSAKNDYWITRDKFALSYRLNNMWRIVAIGANTELFYNFNEGTLFENRAVPLSLTFKLSEQSMLSLYGMIQSKDVTANGDWEHAYIFGQTLSYKF</sequence>
<evidence type="ECO:0000313" key="2">
    <source>
        <dbReference type="Proteomes" id="UP000000925"/>
    </source>
</evidence>